<protein>
    <submittedName>
        <fullName evidence="2">Predicted alpha/beta hydrolase</fullName>
    </submittedName>
</protein>
<evidence type="ECO:0000313" key="2">
    <source>
        <dbReference type="EMBL" id="SHI19571.1"/>
    </source>
</evidence>
<organism evidence="2 3">
    <name type="scientific">Ferrimonas marina</name>
    <dbReference type="NCBI Taxonomy" id="299255"/>
    <lineage>
        <taxon>Bacteria</taxon>
        <taxon>Pseudomonadati</taxon>
        <taxon>Pseudomonadota</taxon>
        <taxon>Gammaproteobacteria</taxon>
        <taxon>Alteromonadales</taxon>
        <taxon>Ferrimonadaceae</taxon>
        <taxon>Ferrimonas</taxon>
    </lineage>
</organism>
<dbReference type="PIRSF" id="PIRSF037442">
    <property type="entry name" value="UCP037442_abhydr"/>
    <property type="match status" value="1"/>
</dbReference>
<keyword evidence="2" id="KW-0378">Hydrolase</keyword>
<name>A0A1M5Z5W0_9GAMM</name>
<dbReference type="InterPro" id="IPR022742">
    <property type="entry name" value="Hydrolase_4"/>
</dbReference>
<dbReference type="EMBL" id="FQXG01000009">
    <property type="protein sequence ID" value="SHI19571.1"/>
    <property type="molecule type" value="Genomic_DNA"/>
</dbReference>
<dbReference type="SUPFAM" id="SSF53474">
    <property type="entry name" value="alpha/beta-Hydrolases"/>
    <property type="match status" value="1"/>
</dbReference>
<dbReference type="InterPro" id="IPR017208">
    <property type="entry name" value="UCP037442_abhydr"/>
</dbReference>
<accession>A0A1M5Z5W0</accession>
<dbReference type="InterPro" id="IPR029058">
    <property type="entry name" value="AB_hydrolase_fold"/>
</dbReference>
<proteinExistence type="predicted"/>
<dbReference type="AlphaFoldDB" id="A0A1M5Z5W0"/>
<feature type="domain" description="Serine aminopeptidase S33" evidence="1">
    <location>
        <begin position="42"/>
        <end position="181"/>
    </location>
</feature>
<evidence type="ECO:0000259" key="1">
    <source>
        <dbReference type="Pfam" id="PF12146"/>
    </source>
</evidence>
<dbReference type="OrthoDB" id="9785076at2"/>
<dbReference type="Proteomes" id="UP000184268">
    <property type="component" value="Unassembled WGS sequence"/>
</dbReference>
<dbReference type="Gene3D" id="3.40.50.1820">
    <property type="entry name" value="alpha/beta hydrolase"/>
    <property type="match status" value="1"/>
</dbReference>
<reference evidence="2 3" key="1">
    <citation type="submission" date="2016-11" db="EMBL/GenBank/DDBJ databases">
        <authorList>
            <person name="Jaros S."/>
            <person name="Januszkiewicz K."/>
            <person name="Wedrychowicz H."/>
        </authorList>
    </citation>
    <scope>NUCLEOTIDE SEQUENCE [LARGE SCALE GENOMIC DNA]</scope>
    <source>
        <strain evidence="2 3">DSM 16917</strain>
    </source>
</reference>
<keyword evidence="3" id="KW-1185">Reference proteome</keyword>
<sequence>MKRHTERLICPDGQPLAATWHHPETAPKGGFLLASALGVPRTYYQVFADYLAEKGYLVLTFDYRGISESRYSSQHPQLAQMRSWGQLDMPTAFRALNQKLADKPLHFVGHSCGGQLLGLMPEAGQFKTATLVASGVPYWRSYGWRGLRMWLNWHVFLPLLSLGKLFPARKVGLSNNDIPSGIVREWARWGRDPNYLFGDQHDLPLEGYQALTLPMLCYGFADDNLAPPATVLDLSDRYTNTFQESRIVSGDKLAQTGGLGHNGFFRPDRGRPLWPEMLGWVEQYSPA</sequence>
<dbReference type="RefSeq" id="WP_067662011.1">
    <property type="nucleotide sequence ID" value="NZ_FQXG01000009.1"/>
</dbReference>
<dbReference type="GO" id="GO:0016787">
    <property type="term" value="F:hydrolase activity"/>
    <property type="evidence" value="ECO:0007669"/>
    <property type="project" value="UniProtKB-KW"/>
</dbReference>
<dbReference type="STRING" id="299255.SAMN02745129_4705"/>
<evidence type="ECO:0000313" key="3">
    <source>
        <dbReference type="Proteomes" id="UP000184268"/>
    </source>
</evidence>
<gene>
    <name evidence="2" type="ORF">SAMN02745129_4705</name>
</gene>
<dbReference type="Pfam" id="PF12146">
    <property type="entry name" value="Hydrolase_4"/>
    <property type="match status" value="1"/>
</dbReference>